<keyword evidence="1" id="KW-1133">Transmembrane helix</keyword>
<comment type="caution">
    <text evidence="2">The sequence shown here is derived from an EMBL/GenBank/DDBJ whole genome shotgun (WGS) entry which is preliminary data.</text>
</comment>
<reference evidence="2 3" key="1">
    <citation type="submission" date="2024-09" db="EMBL/GenBank/DDBJ databases">
        <title>Genome sequencing and assembly of Phytophthora oleae, isolate VK10A, causative agent of rot of olive drupes.</title>
        <authorList>
            <person name="Conti Taguali S."/>
            <person name="Riolo M."/>
            <person name="La Spada F."/>
            <person name="Cacciola S.O."/>
            <person name="Dionisio G."/>
        </authorList>
    </citation>
    <scope>NUCLEOTIDE SEQUENCE [LARGE SCALE GENOMIC DNA]</scope>
    <source>
        <strain evidence="2 3">VK10A</strain>
    </source>
</reference>
<feature type="transmembrane region" description="Helical" evidence="1">
    <location>
        <begin position="89"/>
        <end position="110"/>
    </location>
</feature>
<evidence type="ECO:0000313" key="3">
    <source>
        <dbReference type="Proteomes" id="UP001632037"/>
    </source>
</evidence>
<accession>A0ABD3F2J9</accession>
<evidence type="ECO:0000313" key="2">
    <source>
        <dbReference type="EMBL" id="KAL3660275.1"/>
    </source>
</evidence>
<feature type="transmembrane region" description="Helical" evidence="1">
    <location>
        <begin position="49"/>
        <end position="69"/>
    </location>
</feature>
<keyword evidence="3" id="KW-1185">Reference proteome</keyword>
<keyword evidence="1" id="KW-0812">Transmembrane</keyword>
<feature type="transmembrane region" description="Helical" evidence="1">
    <location>
        <begin position="6"/>
        <end position="28"/>
    </location>
</feature>
<evidence type="ECO:0000256" key="1">
    <source>
        <dbReference type="SAM" id="Phobius"/>
    </source>
</evidence>
<feature type="transmembrane region" description="Helical" evidence="1">
    <location>
        <begin position="157"/>
        <end position="178"/>
    </location>
</feature>
<protein>
    <recommendedName>
        <fullName evidence="4">THH1/TOM1/TOM3 domain-containing protein</fullName>
    </recommendedName>
</protein>
<evidence type="ECO:0008006" key="4">
    <source>
        <dbReference type="Google" id="ProtNLM"/>
    </source>
</evidence>
<gene>
    <name evidence="2" type="ORF">V7S43_014804</name>
</gene>
<name>A0ABD3F2J9_9STRA</name>
<feature type="transmembrane region" description="Helical" evidence="1">
    <location>
        <begin position="122"/>
        <end position="145"/>
    </location>
</feature>
<dbReference type="AlphaFoldDB" id="A0ABD3F2J9"/>
<proteinExistence type="predicted"/>
<dbReference type="EMBL" id="JBIMZQ010000042">
    <property type="protein sequence ID" value="KAL3660275.1"/>
    <property type="molecule type" value="Genomic_DNA"/>
</dbReference>
<keyword evidence="1" id="KW-0472">Membrane</keyword>
<dbReference type="Proteomes" id="UP001632037">
    <property type="component" value="Unassembled WGS sequence"/>
</dbReference>
<organism evidence="2 3">
    <name type="scientific">Phytophthora oleae</name>
    <dbReference type="NCBI Taxonomy" id="2107226"/>
    <lineage>
        <taxon>Eukaryota</taxon>
        <taxon>Sar</taxon>
        <taxon>Stramenopiles</taxon>
        <taxon>Oomycota</taxon>
        <taxon>Peronosporomycetes</taxon>
        <taxon>Peronosporales</taxon>
        <taxon>Peronosporaceae</taxon>
        <taxon>Phytophthora</taxon>
    </lineage>
</organism>
<feature type="transmembrane region" description="Helical" evidence="1">
    <location>
        <begin position="215"/>
        <end position="246"/>
    </location>
</feature>
<sequence length="418" mass="47195">MLWQLICAGIYALKCIPIVHGLVVSCSLQRRGHQQLRSFVLARSFHRPLYATCLLLVALRVVFLLLTAINNWEEMDIRLKVATFWLLDMPSVAMAMLHGYIVLFAVHLVFRRRWPGTTNSAVNGGLTALFVVFCASLVALVTLVAVCRAEGDKWTVVPQWMTFGYSAVIWTTLGLLMLKYGGQAVQILWRYRHQRQWNAAEGEERVKKSFSRLPVLSISCLNSLALWTTILAELLVIRGVLCAVAASQSSEGVVDSVGFYSWRTMLLHYIGWEVTSIAIVVRMLSQTPTAVRYFSDELRSAEITGHQDRVKPSAPDFNDGDIQLEFLVPSIRELVSDYVVPSNTAILTGQRPREVEHETIVEHRYCRKHHSDESFGAEYVNCRCYHEHDADPFLSHANVPLLAEEYEPLADGNIACEQ</sequence>